<evidence type="ECO:0000313" key="2">
    <source>
        <dbReference type="EMBL" id="ONK80633.1"/>
    </source>
</evidence>
<accession>A0A5P1FSI5</accession>
<feature type="region of interest" description="Disordered" evidence="1">
    <location>
        <begin position="1"/>
        <end position="55"/>
    </location>
</feature>
<keyword evidence="3" id="KW-1185">Reference proteome</keyword>
<organism evidence="2 3">
    <name type="scientific">Asparagus officinalis</name>
    <name type="common">Garden asparagus</name>
    <dbReference type="NCBI Taxonomy" id="4686"/>
    <lineage>
        <taxon>Eukaryota</taxon>
        <taxon>Viridiplantae</taxon>
        <taxon>Streptophyta</taxon>
        <taxon>Embryophyta</taxon>
        <taxon>Tracheophyta</taxon>
        <taxon>Spermatophyta</taxon>
        <taxon>Magnoliopsida</taxon>
        <taxon>Liliopsida</taxon>
        <taxon>Asparagales</taxon>
        <taxon>Asparagaceae</taxon>
        <taxon>Asparagoideae</taxon>
        <taxon>Asparagus</taxon>
    </lineage>
</organism>
<protein>
    <submittedName>
        <fullName evidence="2">Uncharacterized protein</fullName>
    </submittedName>
</protein>
<name>A0A5P1FSI5_ASPOF</name>
<dbReference type="EMBL" id="CM007381">
    <property type="protein sequence ID" value="ONK80633.1"/>
    <property type="molecule type" value="Genomic_DNA"/>
</dbReference>
<evidence type="ECO:0000256" key="1">
    <source>
        <dbReference type="SAM" id="MobiDB-lite"/>
    </source>
</evidence>
<sequence>MDQGPSGSIEKWGRPSRRPGKEPVGDSEGSGEQAVPPPESLAGEASGEPDDNSYWPFCYWDMELDP</sequence>
<dbReference type="AlphaFoldDB" id="A0A5P1FSI5"/>
<dbReference type="Proteomes" id="UP000243459">
    <property type="component" value="Chromosome 1"/>
</dbReference>
<dbReference type="Gramene" id="ONK80633">
    <property type="protein sequence ID" value="ONK80633"/>
    <property type="gene ID" value="A4U43_C01F20000"/>
</dbReference>
<evidence type="ECO:0000313" key="3">
    <source>
        <dbReference type="Proteomes" id="UP000243459"/>
    </source>
</evidence>
<reference evidence="3" key="1">
    <citation type="journal article" date="2017" name="Nat. Commun.">
        <title>The asparagus genome sheds light on the origin and evolution of a young Y chromosome.</title>
        <authorList>
            <person name="Harkess A."/>
            <person name="Zhou J."/>
            <person name="Xu C."/>
            <person name="Bowers J.E."/>
            <person name="Van der Hulst R."/>
            <person name="Ayyampalayam S."/>
            <person name="Mercati F."/>
            <person name="Riccardi P."/>
            <person name="McKain M.R."/>
            <person name="Kakrana A."/>
            <person name="Tang H."/>
            <person name="Ray J."/>
            <person name="Groenendijk J."/>
            <person name="Arikit S."/>
            <person name="Mathioni S.M."/>
            <person name="Nakano M."/>
            <person name="Shan H."/>
            <person name="Telgmann-Rauber A."/>
            <person name="Kanno A."/>
            <person name="Yue Z."/>
            <person name="Chen H."/>
            <person name="Li W."/>
            <person name="Chen Y."/>
            <person name="Xu X."/>
            <person name="Zhang Y."/>
            <person name="Luo S."/>
            <person name="Chen H."/>
            <person name="Gao J."/>
            <person name="Mao Z."/>
            <person name="Pires J.C."/>
            <person name="Luo M."/>
            <person name="Kudrna D."/>
            <person name="Wing R.A."/>
            <person name="Meyers B.C."/>
            <person name="Yi K."/>
            <person name="Kong H."/>
            <person name="Lavrijsen P."/>
            <person name="Sunseri F."/>
            <person name="Falavigna A."/>
            <person name="Ye Y."/>
            <person name="Leebens-Mack J.H."/>
            <person name="Chen G."/>
        </authorList>
    </citation>
    <scope>NUCLEOTIDE SEQUENCE [LARGE SCALE GENOMIC DNA]</scope>
    <source>
        <strain evidence="3">cv. DH0086</strain>
    </source>
</reference>
<proteinExistence type="predicted"/>
<gene>
    <name evidence="2" type="ORF">A4U43_C01F20000</name>
</gene>